<dbReference type="InterPro" id="IPR016162">
    <property type="entry name" value="Ald_DH_N"/>
</dbReference>
<dbReference type="Gene3D" id="3.40.605.10">
    <property type="entry name" value="Aldehyde Dehydrogenase, Chain A, domain 1"/>
    <property type="match status" value="1"/>
</dbReference>
<dbReference type="InterPro" id="IPR016161">
    <property type="entry name" value="Ald_DH/histidinol_DH"/>
</dbReference>
<keyword evidence="2" id="KW-0560">Oxidoreductase</keyword>
<dbReference type="InterPro" id="IPR015590">
    <property type="entry name" value="Aldehyde_DH_dom"/>
</dbReference>
<dbReference type="Gene3D" id="3.40.309.10">
    <property type="entry name" value="Aldehyde Dehydrogenase, Chain A, domain 2"/>
    <property type="match status" value="1"/>
</dbReference>
<dbReference type="EMBL" id="JAAXPI010000058">
    <property type="protein sequence ID" value="NKZ07597.1"/>
    <property type="molecule type" value="Genomic_DNA"/>
</dbReference>
<sequence length="483" mass="49354">MTPPHRDLVDGEWAETPANGPVLEDPATGAETGPAGITGEARLERALAAADAAASGWAARSAAERADLLDAVAGALEPVTAEIARLEAAATGVPIRQALPLGMIVSGSFRLAAEQLRGGGLDAGFTRPDGRAVEVRRLPWGPALCLVPWNAPAPMAAHKAASALAAGCPAILKPSEYAPYGSQRLAEAAAGVLAERGVPGGVFQLVHGDGGTGARLTGDPRIRAVSFTGGPAGGRSVAAACAAGIKPVQLELGGSNPLIVMPDADPDRAARAAVDLLTTLNGQWCRALGRLIVPEALQDALLDAIGERLAALRAGPPLDEDTDLGPLVHSRHRALVTAQRDALGGRLLSPTKVPDRGNYLAPALVTGVDPAAATEEIFGPVATVHPYRTLDEAVALANGTAYGLEGYVAGTGEDAALAVAWRVRAGEVKVNGSSVMSLHLFAPRPAWGASGLGEEGTAETLRFFTNPRVVGVEDGFALHSREP</sequence>
<dbReference type="SUPFAM" id="SSF53720">
    <property type="entry name" value="ALDH-like"/>
    <property type="match status" value="1"/>
</dbReference>
<dbReference type="PANTHER" id="PTHR42804:SF1">
    <property type="entry name" value="ALDEHYDE DEHYDROGENASE-RELATED"/>
    <property type="match status" value="1"/>
</dbReference>
<dbReference type="Pfam" id="PF00171">
    <property type="entry name" value="Aldedh"/>
    <property type="match status" value="1"/>
</dbReference>
<evidence type="ECO:0000313" key="6">
    <source>
        <dbReference type="Proteomes" id="UP000579250"/>
    </source>
</evidence>
<feature type="region of interest" description="Disordered" evidence="3">
    <location>
        <begin position="1"/>
        <end position="36"/>
    </location>
</feature>
<proteinExistence type="inferred from homology"/>
<feature type="domain" description="Aldehyde dehydrogenase" evidence="4">
    <location>
        <begin position="24"/>
        <end position="470"/>
    </location>
</feature>
<dbReference type="InterPro" id="IPR016163">
    <property type="entry name" value="Ald_DH_C"/>
</dbReference>
<name>A0A846Z716_9ACTN</name>
<evidence type="ECO:0000256" key="2">
    <source>
        <dbReference type="ARBA" id="ARBA00023002"/>
    </source>
</evidence>
<evidence type="ECO:0000256" key="3">
    <source>
        <dbReference type="SAM" id="MobiDB-lite"/>
    </source>
</evidence>
<protein>
    <submittedName>
        <fullName evidence="5">Aldehyde dehydrogenase</fullName>
    </submittedName>
</protein>
<evidence type="ECO:0000313" key="5">
    <source>
        <dbReference type="EMBL" id="NKZ07597.1"/>
    </source>
</evidence>
<dbReference type="AlphaFoldDB" id="A0A846Z716"/>
<keyword evidence="6" id="KW-1185">Reference proteome</keyword>
<organism evidence="5 6">
    <name type="scientific">Actinomadura latina</name>
    <dbReference type="NCBI Taxonomy" id="163603"/>
    <lineage>
        <taxon>Bacteria</taxon>
        <taxon>Bacillati</taxon>
        <taxon>Actinomycetota</taxon>
        <taxon>Actinomycetes</taxon>
        <taxon>Streptosporangiales</taxon>
        <taxon>Thermomonosporaceae</taxon>
        <taxon>Actinomadura</taxon>
    </lineage>
</organism>
<evidence type="ECO:0000256" key="1">
    <source>
        <dbReference type="ARBA" id="ARBA00009986"/>
    </source>
</evidence>
<dbReference type="GO" id="GO:0016620">
    <property type="term" value="F:oxidoreductase activity, acting on the aldehyde or oxo group of donors, NAD or NADP as acceptor"/>
    <property type="evidence" value="ECO:0007669"/>
    <property type="project" value="InterPro"/>
</dbReference>
<dbReference type="RefSeq" id="WP_067630551.1">
    <property type="nucleotide sequence ID" value="NZ_JAAXPI010000058.1"/>
</dbReference>
<gene>
    <name evidence="5" type="ORF">HGB48_28265</name>
</gene>
<comment type="caution">
    <text evidence="5">The sequence shown here is derived from an EMBL/GenBank/DDBJ whole genome shotgun (WGS) entry which is preliminary data.</text>
</comment>
<comment type="similarity">
    <text evidence="1">Belongs to the aldehyde dehydrogenase family.</text>
</comment>
<dbReference type="Proteomes" id="UP000579250">
    <property type="component" value="Unassembled WGS sequence"/>
</dbReference>
<dbReference type="PANTHER" id="PTHR42804">
    <property type="entry name" value="ALDEHYDE DEHYDROGENASE"/>
    <property type="match status" value="1"/>
</dbReference>
<reference evidence="5 6" key="1">
    <citation type="submission" date="2020-04" db="EMBL/GenBank/DDBJ databases">
        <title>MicrobeNet Type strains.</title>
        <authorList>
            <person name="Nicholson A.C."/>
        </authorList>
    </citation>
    <scope>NUCLEOTIDE SEQUENCE [LARGE SCALE GENOMIC DNA]</scope>
    <source>
        <strain evidence="5 6">ATCC BAA-277</strain>
    </source>
</reference>
<dbReference type="CDD" id="cd07078">
    <property type="entry name" value="ALDH"/>
    <property type="match status" value="1"/>
</dbReference>
<accession>A0A846Z716</accession>
<evidence type="ECO:0000259" key="4">
    <source>
        <dbReference type="Pfam" id="PF00171"/>
    </source>
</evidence>